<feature type="domain" description="Peptidase M20 dimerisation" evidence="6">
    <location>
        <begin position="233"/>
        <end position="375"/>
    </location>
</feature>
<dbReference type="RefSeq" id="WP_114546481.1">
    <property type="nucleotide sequence ID" value="NZ_PPTT01000015.1"/>
</dbReference>
<dbReference type="Proteomes" id="UP000253817">
    <property type="component" value="Unassembled WGS sequence"/>
</dbReference>
<keyword evidence="5" id="KW-0862">Zinc</keyword>
<dbReference type="GO" id="GO:0046872">
    <property type="term" value="F:metal ion binding"/>
    <property type="evidence" value="ECO:0007669"/>
    <property type="project" value="UniProtKB-KW"/>
</dbReference>
<evidence type="ECO:0000256" key="3">
    <source>
        <dbReference type="ARBA" id="ARBA00022723"/>
    </source>
</evidence>
<evidence type="ECO:0000259" key="6">
    <source>
        <dbReference type="Pfam" id="PF07687"/>
    </source>
</evidence>
<dbReference type="PANTHER" id="PTHR45962">
    <property type="entry name" value="N-FATTY-ACYL-AMINO ACID SYNTHASE/HYDROLASE PM20D1"/>
    <property type="match status" value="1"/>
</dbReference>
<dbReference type="EMBL" id="QICC01000114">
    <property type="protein sequence ID" value="RNM39661.1"/>
    <property type="molecule type" value="Genomic_DNA"/>
</dbReference>
<dbReference type="SUPFAM" id="SSF53187">
    <property type="entry name" value="Zn-dependent exopeptidases"/>
    <property type="match status" value="1"/>
</dbReference>
<organism evidence="8 10">
    <name type="scientific">Eggerthella sinensis</name>
    <dbReference type="NCBI Taxonomy" id="242230"/>
    <lineage>
        <taxon>Bacteria</taxon>
        <taxon>Bacillati</taxon>
        <taxon>Actinomycetota</taxon>
        <taxon>Coriobacteriia</taxon>
        <taxon>Eggerthellales</taxon>
        <taxon>Eggerthellaceae</taxon>
        <taxon>Eggerthella</taxon>
    </lineage>
</organism>
<dbReference type="AlphaFoldDB" id="A0A3N0IRM4"/>
<keyword evidence="3" id="KW-0479">Metal-binding</keyword>
<proteinExistence type="inferred from homology"/>
<evidence type="ECO:0000313" key="9">
    <source>
        <dbReference type="Proteomes" id="UP000253817"/>
    </source>
</evidence>
<dbReference type="SUPFAM" id="SSF55031">
    <property type="entry name" value="Bacterial exopeptidase dimerisation domain"/>
    <property type="match status" value="1"/>
</dbReference>
<dbReference type="OrthoDB" id="3665926at2"/>
<dbReference type="GO" id="GO:0008233">
    <property type="term" value="F:peptidase activity"/>
    <property type="evidence" value="ECO:0007669"/>
    <property type="project" value="UniProtKB-KW"/>
</dbReference>
<keyword evidence="9" id="KW-1185">Reference proteome</keyword>
<evidence type="ECO:0000256" key="1">
    <source>
        <dbReference type="ARBA" id="ARBA00006247"/>
    </source>
</evidence>
<reference evidence="10" key="2">
    <citation type="submission" date="2018-05" db="EMBL/GenBank/DDBJ databases">
        <title>Genome Sequencing of selected type strains of the family Eggerthellaceae.</title>
        <authorList>
            <person name="Danylec N."/>
            <person name="Stoll D.A."/>
            <person name="Doetsch A."/>
            <person name="Huch M."/>
        </authorList>
    </citation>
    <scope>NUCLEOTIDE SEQUENCE [LARGE SCALE GENOMIC DNA]</scope>
    <source>
        <strain evidence="10">DSM 16107</strain>
    </source>
</reference>
<name>A0A3N0IRM4_9ACTN</name>
<dbReference type="GO" id="GO:0006508">
    <property type="term" value="P:proteolysis"/>
    <property type="evidence" value="ECO:0007669"/>
    <property type="project" value="UniProtKB-KW"/>
</dbReference>
<sequence length="483" mass="52730">MIVLAIVIALIAVLVLVLVVNAVRLKPTPVTDPLPQSDARGDEASVARFQEMLRCATVWDLHNPDADRSAFDDFVPLLQRLYPRVFDSLELELIDGYGISLLWKGSDRALAPVVLMAHHDVVPADASEWTHDPFAADIVDGKIYARGAVDTKCIWAALMEATDGLLAQGYVPPRDIYFFSSNTEEDGGDTAPHMVEHLKAIGRVPYMVLDEGGAVIDNPPLGVTGEFAVVGVAEKGIFDAFITTSAEGGHAAMPSLKDATAKLVAGLDAVQQNPPAAKLSAPVAAMLRELASHGSWALRLVFANLWLFRPVVIRIMKGDPETAAMVRTTYALTQLEGSPAHNVIPKQAKATVNVRVDPGETVDTAFARIKERFDEGTAYELAEVSEPSPIAPFHDDPAYDYLRRVIHSVYPSAGIAPYVQTSCSDARRFHRICPRTYRFAGILFKGDQRNRVHGQDENLDVDSYVKGIGFYTEFIRNLDALGK</sequence>
<keyword evidence="4" id="KW-0378">Hydrolase</keyword>
<keyword evidence="2" id="KW-0645">Protease</keyword>
<dbReference type="PANTHER" id="PTHR45962:SF1">
    <property type="entry name" value="N-FATTY-ACYL-AMINO ACID SYNTHASE_HYDROLASE PM20D1"/>
    <property type="match status" value="1"/>
</dbReference>
<dbReference type="Pfam" id="PF07687">
    <property type="entry name" value="M20_dimer"/>
    <property type="match status" value="1"/>
</dbReference>
<dbReference type="InterPro" id="IPR047177">
    <property type="entry name" value="Pept_M20A"/>
</dbReference>
<accession>A0A3N0IRM4</accession>
<protein>
    <submittedName>
        <fullName evidence="8">Peptidase</fullName>
    </submittedName>
</protein>
<dbReference type="Pfam" id="PF01546">
    <property type="entry name" value="Peptidase_M20"/>
    <property type="match status" value="1"/>
</dbReference>
<reference evidence="7 9" key="1">
    <citation type="journal article" date="2018" name="Elife">
        <title>Discovery and characterization of a prevalent human gut bacterial enzyme sufficient for the inactivation of a family of plant toxins.</title>
        <authorList>
            <person name="Koppel N."/>
            <person name="Bisanz J.E."/>
            <person name="Pandelia M.E."/>
            <person name="Turnbaugh P.J."/>
            <person name="Balskus E.P."/>
        </authorList>
    </citation>
    <scope>NUCLEOTIDE SEQUENCE [LARGE SCALE GENOMIC DNA]</scope>
    <source>
        <strain evidence="7 9">DSM 16107</strain>
    </source>
</reference>
<evidence type="ECO:0000313" key="8">
    <source>
        <dbReference type="EMBL" id="RNM39661.1"/>
    </source>
</evidence>
<comment type="similarity">
    <text evidence="1">Belongs to the peptidase M20A family.</text>
</comment>
<evidence type="ECO:0000313" key="7">
    <source>
        <dbReference type="EMBL" id="RDB68463.1"/>
    </source>
</evidence>
<dbReference type="InterPro" id="IPR036264">
    <property type="entry name" value="Bact_exopeptidase_dim_dom"/>
</dbReference>
<dbReference type="PIRSF" id="PIRSF036696">
    <property type="entry name" value="ACY-1"/>
    <property type="match status" value="1"/>
</dbReference>
<dbReference type="Gene3D" id="3.40.630.10">
    <property type="entry name" value="Zn peptidases"/>
    <property type="match status" value="1"/>
</dbReference>
<evidence type="ECO:0000256" key="4">
    <source>
        <dbReference type="ARBA" id="ARBA00022801"/>
    </source>
</evidence>
<dbReference type="InterPro" id="IPR011650">
    <property type="entry name" value="Peptidase_M20_dimer"/>
</dbReference>
<evidence type="ECO:0000313" key="10">
    <source>
        <dbReference type="Proteomes" id="UP000270112"/>
    </source>
</evidence>
<evidence type="ECO:0000256" key="5">
    <source>
        <dbReference type="ARBA" id="ARBA00022833"/>
    </source>
</evidence>
<reference evidence="8" key="3">
    <citation type="journal article" date="2019" name="Microbiol. Resour. Announc.">
        <title>Draft Genome Sequences of Type Strains of Gordonibacter faecihominis, Paraeggerthella hongkongensis, Parvibacter caecicola,Slackia equolifaciens, Slackia faecicanis, and Slackia isoflavoniconvertens.</title>
        <authorList>
            <person name="Danylec N."/>
            <person name="Stoll D.A."/>
            <person name="Dotsch A."/>
            <person name="Huch M."/>
        </authorList>
    </citation>
    <scope>NUCLEOTIDE SEQUENCE</scope>
    <source>
        <strain evidence="8">DSM 16107</strain>
    </source>
</reference>
<dbReference type="Gene3D" id="1.10.150.900">
    <property type="match status" value="1"/>
</dbReference>
<dbReference type="Gene3D" id="3.30.70.360">
    <property type="match status" value="1"/>
</dbReference>
<gene>
    <name evidence="7" type="ORF">C1876_09460</name>
    <name evidence="8" type="ORF">DMP09_16230</name>
</gene>
<dbReference type="Proteomes" id="UP000270112">
    <property type="component" value="Unassembled WGS sequence"/>
</dbReference>
<dbReference type="InterPro" id="IPR002933">
    <property type="entry name" value="Peptidase_M20"/>
</dbReference>
<evidence type="ECO:0000256" key="2">
    <source>
        <dbReference type="ARBA" id="ARBA00022670"/>
    </source>
</evidence>
<dbReference type="EMBL" id="PPTT01000015">
    <property type="protein sequence ID" value="RDB68463.1"/>
    <property type="molecule type" value="Genomic_DNA"/>
</dbReference>
<comment type="caution">
    <text evidence="8">The sequence shown here is derived from an EMBL/GenBank/DDBJ whole genome shotgun (WGS) entry which is preliminary data.</text>
</comment>